<accession>A0A6I9Y047</accession>
<dbReference type="OrthoDB" id="2113814at2759"/>
<dbReference type="KEGG" id="tsr:106547463"/>
<keyword evidence="2" id="KW-1185">Reference proteome</keyword>
<proteinExistence type="predicted"/>
<dbReference type="InterPro" id="IPR055358">
    <property type="entry name" value="CHCR"/>
</dbReference>
<dbReference type="SUPFAM" id="SSF48371">
    <property type="entry name" value="ARM repeat"/>
    <property type="match status" value="2"/>
</dbReference>
<gene>
    <name evidence="3" type="primary">LOC106547463</name>
</gene>
<evidence type="ECO:0000259" key="1">
    <source>
        <dbReference type="Pfam" id="PF09268"/>
    </source>
</evidence>
<dbReference type="Proteomes" id="UP000504617">
    <property type="component" value="Unplaced"/>
</dbReference>
<dbReference type="GeneID" id="106547463"/>
<organism evidence="2 3">
    <name type="scientific">Thamnophis sirtalis</name>
    <dbReference type="NCBI Taxonomy" id="35019"/>
    <lineage>
        <taxon>Eukaryota</taxon>
        <taxon>Metazoa</taxon>
        <taxon>Chordata</taxon>
        <taxon>Craniata</taxon>
        <taxon>Vertebrata</taxon>
        <taxon>Euteleostomi</taxon>
        <taxon>Lepidosauria</taxon>
        <taxon>Squamata</taxon>
        <taxon>Bifurcata</taxon>
        <taxon>Unidentata</taxon>
        <taxon>Episquamata</taxon>
        <taxon>Toxicofera</taxon>
        <taxon>Serpentes</taxon>
        <taxon>Colubroidea</taxon>
        <taxon>Colubridae</taxon>
        <taxon>Natricinae</taxon>
        <taxon>Thamnophis</taxon>
    </lineage>
</organism>
<dbReference type="AlphaFoldDB" id="A0A6I9Y047"/>
<dbReference type="GO" id="GO:0030132">
    <property type="term" value="C:clathrin coat of coated pit"/>
    <property type="evidence" value="ECO:0007669"/>
    <property type="project" value="InterPro"/>
</dbReference>
<dbReference type="GO" id="GO:0070062">
    <property type="term" value="C:extracellular exosome"/>
    <property type="evidence" value="ECO:0007669"/>
    <property type="project" value="TreeGrafter"/>
</dbReference>
<dbReference type="Gene3D" id="1.10.287.3160">
    <property type="match status" value="1"/>
</dbReference>
<dbReference type="Pfam" id="PF13838">
    <property type="entry name" value="Clathrin_H_link"/>
    <property type="match status" value="1"/>
</dbReference>
<dbReference type="GO" id="GO:0006898">
    <property type="term" value="P:receptor-mediated endocytosis"/>
    <property type="evidence" value="ECO:0007669"/>
    <property type="project" value="TreeGrafter"/>
</dbReference>
<dbReference type="InterPro" id="IPR016024">
    <property type="entry name" value="ARM-type_fold"/>
</dbReference>
<dbReference type="Pfam" id="PF09268">
    <property type="entry name" value="Clathrin-link"/>
    <property type="match status" value="1"/>
</dbReference>
<reference evidence="3" key="1">
    <citation type="submission" date="2025-08" db="UniProtKB">
        <authorList>
            <consortium name="RefSeq"/>
        </authorList>
    </citation>
    <scope>IDENTIFICATION</scope>
    <source>
        <tissue evidence="3">Skeletal muscle</tissue>
    </source>
</reference>
<dbReference type="GO" id="GO:0030130">
    <property type="term" value="C:clathrin coat of trans-Golgi network vesicle"/>
    <property type="evidence" value="ECO:0007669"/>
    <property type="project" value="InterPro"/>
</dbReference>
<dbReference type="GO" id="GO:0005198">
    <property type="term" value="F:structural molecule activity"/>
    <property type="evidence" value="ECO:0007669"/>
    <property type="project" value="InterPro"/>
</dbReference>
<dbReference type="GO" id="GO:0071439">
    <property type="term" value="C:clathrin complex"/>
    <property type="evidence" value="ECO:0007669"/>
    <property type="project" value="TreeGrafter"/>
</dbReference>
<dbReference type="GO" id="GO:0045334">
    <property type="term" value="C:clathrin-coated endocytic vesicle"/>
    <property type="evidence" value="ECO:0007669"/>
    <property type="project" value="TreeGrafter"/>
</dbReference>
<sequence>MRGDSIILTFAQALQVPEVDTPVATLASASTVVTGDITNCLKAEDKKADIVLCNVILRHWQAESRAKWHLTGADYTGDKLFGTALDPILVVDKNKWKVFPATTRRSDIRYAPYPRRTSYHLPKSEARNQSIIQHSFAYRPVVDYNQYIPVLSVCVEEDNIVNYATNVLQNPDLGLRMAIRSNLAGAEELFARKFNTLFAQGSYAEAAKVAASAPKLECSEELGDLVKAADPTLALSVYLRANVPNKVIQCFAETSQFQKIVLYAKKVLLLQIVDVFMENSLIQQCTSFLLDALKNNRPAEGHLQTRLLEMNLIHAPQVTASPSRHGFLLRRTVVPLLDTTSTSHGRSKRAQTRHVGTIPRWMTTRKNVVHHDFFNLISIEKNCLEKQWRIMLIALMSEFQVIDPLVPKRKYIVLSTASAISNPLSLSLCSSAALKLQDGFSQASFRIDS</sequence>
<dbReference type="InterPro" id="IPR012331">
    <property type="entry name" value="Clathrin_H-chain_linker"/>
</dbReference>
<dbReference type="Pfam" id="PF00637">
    <property type="entry name" value="Clathrin"/>
    <property type="match status" value="1"/>
</dbReference>
<feature type="domain" description="Clathrin heavy chain linker core motif" evidence="1">
    <location>
        <begin position="157"/>
        <end position="180"/>
    </location>
</feature>
<dbReference type="PANTHER" id="PTHR10292:SF6">
    <property type="entry name" value="CLATHRIN HEAVY CHAIN 2"/>
    <property type="match status" value="1"/>
</dbReference>
<protein>
    <submittedName>
        <fullName evidence="3">Uncharacterized protein LOC106547463</fullName>
    </submittedName>
</protein>
<evidence type="ECO:0000313" key="3">
    <source>
        <dbReference type="RefSeq" id="XP_013920127.1"/>
    </source>
</evidence>
<dbReference type="PANTHER" id="PTHR10292">
    <property type="entry name" value="CLATHRIN HEAVY CHAIN RELATED"/>
    <property type="match status" value="1"/>
</dbReference>
<dbReference type="RefSeq" id="XP_013920127.1">
    <property type="nucleotide sequence ID" value="XM_014064652.1"/>
</dbReference>
<dbReference type="GO" id="GO:0032051">
    <property type="term" value="F:clathrin light chain binding"/>
    <property type="evidence" value="ECO:0007669"/>
    <property type="project" value="TreeGrafter"/>
</dbReference>
<dbReference type="GO" id="GO:0006886">
    <property type="term" value="P:intracellular protein transport"/>
    <property type="evidence" value="ECO:0007669"/>
    <property type="project" value="InterPro"/>
</dbReference>
<dbReference type="InterPro" id="IPR015348">
    <property type="entry name" value="Clathrin_H-chain_linker_core"/>
</dbReference>
<evidence type="ECO:0000313" key="2">
    <source>
        <dbReference type="Proteomes" id="UP000504617"/>
    </source>
</evidence>
<name>A0A6I9Y047_9SAUR</name>
<dbReference type="Gene3D" id="1.25.40.30">
    <property type="match status" value="2"/>
</dbReference>